<dbReference type="PANTHER" id="PTHR45641:SF19">
    <property type="entry name" value="NEPHROCYSTIN-3"/>
    <property type="match status" value="1"/>
</dbReference>
<dbReference type="Pfam" id="PF13676">
    <property type="entry name" value="TIR_2"/>
    <property type="match status" value="1"/>
</dbReference>
<dbReference type="EMBL" id="NISK01000002">
    <property type="protein sequence ID" value="OWQ97013.1"/>
    <property type="molecule type" value="Genomic_DNA"/>
</dbReference>
<evidence type="ECO:0000313" key="7">
    <source>
        <dbReference type="EMBL" id="OWQ97013.1"/>
    </source>
</evidence>
<dbReference type="InterPro" id="IPR035897">
    <property type="entry name" value="Toll_tir_struct_dom_sf"/>
</dbReference>
<feature type="repeat" description="TPR" evidence="3">
    <location>
        <begin position="429"/>
        <end position="462"/>
    </location>
</feature>
<evidence type="ECO:0000256" key="3">
    <source>
        <dbReference type="PROSITE-ProRule" id="PRU00339"/>
    </source>
</evidence>
<dbReference type="PANTHER" id="PTHR45641">
    <property type="entry name" value="TETRATRICOPEPTIDE REPEAT PROTEIN (AFU_ORTHOLOGUE AFUA_6G03870)"/>
    <property type="match status" value="1"/>
</dbReference>
<dbReference type="SUPFAM" id="SSF52200">
    <property type="entry name" value="Toll/Interleukin receptor TIR domain"/>
    <property type="match status" value="1"/>
</dbReference>
<dbReference type="GO" id="GO:0007165">
    <property type="term" value="P:signal transduction"/>
    <property type="evidence" value="ECO:0007669"/>
    <property type="project" value="InterPro"/>
</dbReference>
<name>A0A246JVJ8_9SPHN</name>
<gene>
    <name evidence="7" type="ORF">CDQ92_07935</name>
</gene>
<keyword evidence="5" id="KW-0472">Membrane</keyword>
<keyword evidence="5" id="KW-0812">Transmembrane</keyword>
<dbReference type="Gene3D" id="1.25.40.10">
    <property type="entry name" value="Tetratricopeptide repeat domain"/>
    <property type="match status" value="2"/>
</dbReference>
<keyword evidence="5" id="KW-1133">Transmembrane helix</keyword>
<dbReference type="Proteomes" id="UP000197361">
    <property type="component" value="Unassembled WGS sequence"/>
</dbReference>
<dbReference type="SMART" id="SM00028">
    <property type="entry name" value="TPR"/>
    <property type="match status" value="7"/>
</dbReference>
<dbReference type="Pfam" id="PF13424">
    <property type="entry name" value="TPR_12"/>
    <property type="match status" value="2"/>
</dbReference>
<evidence type="ECO:0000256" key="4">
    <source>
        <dbReference type="SAM" id="MobiDB-lite"/>
    </source>
</evidence>
<evidence type="ECO:0000313" key="8">
    <source>
        <dbReference type="Proteomes" id="UP000197361"/>
    </source>
</evidence>
<evidence type="ECO:0000259" key="6">
    <source>
        <dbReference type="Pfam" id="PF13676"/>
    </source>
</evidence>
<keyword evidence="8" id="KW-1185">Reference proteome</keyword>
<dbReference type="SUPFAM" id="SSF48452">
    <property type="entry name" value="TPR-like"/>
    <property type="match status" value="2"/>
</dbReference>
<dbReference type="AlphaFoldDB" id="A0A246JVJ8"/>
<organism evidence="7 8">
    <name type="scientific">Sphingopyxis bauzanensis</name>
    <dbReference type="NCBI Taxonomy" id="651663"/>
    <lineage>
        <taxon>Bacteria</taxon>
        <taxon>Pseudomonadati</taxon>
        <taxon>Pseudomonadota</taxon>
        <taxon>Alphaproteobacteria</taxon>
        <taxon>Sphingomonadales</taxon>
        <taxon>Sphingomonadaceae</taxon>
        <taxon>Sphingopyxis</taxon>
    </lineage>
</organism>
<dbReference type="PROSITE" id="PS50005">
    <property type="entry name" value="TPR"/>
    <property type="match status" value="1"/>
</dbReference>
<dbReference type="Gene3D" id="3.40.50.10140">
    <property type="entry name" value="Toll/interleukin-1 receptor homology (TIR) domain"/>
    <property type="match status" value="1"/>
</dbReference>
<reference evidence="7 8" key="1">
    <citation type="journal article" date="2010" name="Int. J. Syst. Evol. Microbiol.">
        <title>Sphingopyxis bauzanensis sp. nov., a psychrophilic bacterium isolated from soil.</title>
        <authorList>
            <person name="Zhang D.C."/>
            <person name="Liu H.C."/>
            <person name="Xin Y.H."/>
            <person name="Zhou Y.G."/>
            <person name="Schinner F."/>
            <person name="Margesin R."/>
        </authorList>
    </citation>
    <scope>NUCLEOTIDE SEQUENCE [LARGE SCALE GENOMIC DNA]</scope>
    <source>
        <strain evidence="7 8">DSM 22271</strain>
    </source>
</reference>
<feature type="transmembrane region" description="Helical" evidence="5">
    <location>
        <begin position="216"/>
        <end position="239"/>
    </location>
</feature>
<dbReference type="InterPro" id="IPR000157">
    <property type="entry name" value="TIR_dom"/>
</dbReference>
<evidence type="ECO:0000256" key="1">
    <source>
        <dbReference type="ARBA" id="ARBA00022737"/>
    </source>
</evidence>
<dbReference type="InterPro" id="IPR019734">
    <property type="entry name" value="TPR_rpt"/>
</dbReference>
<feature type="domain" description="TIR" evidence="6">
    <location>
        <begin position="36"/>
        <end position="135"/>
    </location>
</feature>
<evidence type="ECO:0000256" key="2">
    <source>
        <dbReference type="ARBA" id="ARBA00022803"/>
    </source>
</evidence>
<accession>A0A246JVJ8</accession>
<proteinExistence type="predicted"/>
<dbReference type="InterPro" id="IPR011990">
    <property type="entry name" value="TPR-like_helical_dom_sf"/>
</dbReference>
<keyword evidence="2 3" id="KW-0802">TPR repeat</keyword>
<feature type="region of interest" description="Disordered" evidence="4">
    <location>
        <begin position="1"/>
        <end position="26"/>
    </location>
</feature>
<evidence type="ECO:0000256" key="5">
    <source>
        <dbReference type="SAM" id="Phobius"/>
    </source>
</evidence>
<comment type="caution">
    <text evidence="7">The sequence shown here is derived from an EMBL/GenBank/DDBJ whole genome shotgun (WGS) entry which is preliminary data.</text>
</comment>
<keyword evidence="1" id="KW-0677">Repeat</keyword>
<protein>
    <recommendedName>
        <fullName evidence="6">TIR domain-containing protein</fullName>
    </recommendedName>
</protein>
<sequence>MASVPLAEPCGAGKTKAVPSPPDPDHSGDLKRYAAFISYNQRDRAQSRWLHRALETYRFPAKLIGRDTKVGTLGNRLPPIFQDRAELSASANLAASVQVALAQSASLIVICSPNGARSRWVNEEIREFIRLGRQSEIQCLVIAGEPRPLRNADDPSDDGAFPPALFESGGQEPLAADIRPGMDGKNLARLKLISGITGLAFDELRQREQSRRTRQLVIATSILALALLLVASLAVFALVSRGEAITQRDIARQKTVTAERTVEFVKSMFAVADPSQAQGEVITARQIVDLGALRIDRELANEPTVKAELQVTLGEVYTNLGLFKQGDLLLRRSLTDGAADPGLRARQKLALAEALSWQADDEAAARAYREALALTRSRDFDRIYLVPRILAGLGETEGYLGNVKRAEDLIQRALKIDRARNQGEGPEVARDYEALGQVYLGANRYADARAYYDKALAIRLARQGPLHPRTIQDLNQLGAVAYLANDPGAAERYWSRQLPLAEKVLGKDHPEVAVTLNNIARIRVERARYRHAIPLLRRAIAIQSAQRSEGNEELIFPTYNLALALRATGDLSEATQLLKQALPIAEKQKHRNLAPIQVELADIYCKGGNTVEALALLQKARPLMAKNYPDQPWRSALLDFTAASCRGDVAAMTSRRKVVLTRWPLPSYFGQQVSRR</sequence>
<dbReference type="Pfam" id="PF13374">
    <property type="entry name" value="TPR_10"/>
    <property type="match status" value="1"/>
</dbReference>